<gene>
    <name evidence="1" type="ORF">CcrBL9_gp047c</name>
</gene>
<name>A0A385EAZ1_9CAUD</name>
<dbReference type="Proteomes" id="UP000259421">
    <property type="component" value="Segment"/>
</dbReference>
<reference evidence="1 2" key="2">
    <citation type="submission" date="2018-09" db="EMBL/GenBank/DDBJ databases">
        <title>Giant CbK-like Caulobacter bacteriophages have genetically divergent genomes.</title>
        <authorList>
            <person name="Wilson K."/>
            <person name="Ely B."/>
        </authorList>
    </citation>
    <scope>NUCLEOTIDE SEQUENCE [LARGE SCALE GENOMIC DNA]</scope>
</reference>
<proteinExistence type="predicted"/>
<reference evidence="2" key="1">
    <citation type="submission" date="2018-07" db="EMBL/GenBank/DDBJ databases">
        <title>Giant CbK-like Caulobacter bacteriophages have genetically divergent genomes.</title>
        <authorList>
            <person name="Wilson K.M."/>
            <person name="Ely B."/>
        </authorList>
    </citation>
    <scope>NUCLEOTIDE SEQUENCE [LARGE SCALE GENOMIC DNA]</scope>
</reference>
<organism evidence="1 2">
    <name type="scientific">Caulobacter phage CcrBL9</name>
    <dbReference type="NCBI Taxonomy" id="2283270"/>
    <lineage>
        <taxon>Viruses</taxon>
        <taxon>Duplodnaviria</taxon>
        <taxon>Heunggongvirae</taxon>
        <taxon>Uroviricota</taxon>
        <taxon>Caudoviricetes</taxon>
        <taxon>Jeanschmidtviridae</taxon>
        <taxon>Bertelyvirus</taxon>
        <taxon>Bertelyvirus BL9</taxon>
    </lineage>
</organism>
<sequence>MTDFRDLPLNVRIQIAELRMAAARARATATAWKDRAETARRKGNNLEAAKARVALAACKAQVADRQRLADRLLREALAAADAAEVAA</sequence>
<accession>A0A385EAZ1</accession>
<keyword evidence="2" id="KW-1185">Reference proteome</keyword>
<evidence type="ECO:0000313" key="2">
    <source>
        <dbReference type="Proteomes" id="UP000259421"/>
    </source>
</evidence>
<dbReference type="EMBL" id="MH588546">
    <property type="protein sequence ID" value="AXQ69071.1"/>
    <property type="molecule type" value="Genomic_DNA"/>
</dbReference>
<protein>
    <submittedName>
        <fullName evidence="1">Uncharacterized protein</fullName>
    </submittedName>
</protein>
<evidence type="ECO:0000313" key="1">
    <source>
        <dbReference type="EMBL" id="AXQ69071.1"/>
    </source>
</evidence>